<comment type="caution">
    <text evidence="6">The sequence shown here is derived from an EMBL/GenBank/DDBJ whole genome shotgun (WGS) entry which is preliminary data.</text>
</comment>
<keyword evidence="4" id="KW-1133">Transmembrane helix</keyword>
<dbReference type="AlphaFoldDB" id="A0A8T2AT03"/>
<evidence type="ECO:0000313" key="6">
    <source>
        <dbReference type="EMBL" id="KAG7576312.1"/>
    </source>
</evidence>
<feature type="domain" description="RING-CH-type" evidence="5">
    <location>
        <begin position="23"/>
        <end position="84"/>
    </location>
</feature>
<dbReference type="SMART" id="SM00744">
    <property type="entry name" value="RINGv"/>
    <property type="match status" value="1"/>
</dbReference>
<feature type="transmembrane region" description="Helical" evidence="4">
    <location>
        <begin position="394"/>
        <end position="413"/>
    </location>
</feature>
<evidence type="ECO:0000313" key="7">
    <source>
        <dbReference type="Proteomes" id="UP000694240"/>
    </source>
</evidence>
<evidence type="ECO:0000259" key="5">
    <source>
        <dbReference type="PROSITE" id="PS51292"/>
    </source>
</evidence>
<feature type="transmembrane region" description="Helical" evidence="4">
    <location>
        <begin position="305"/>
        <end position="325"/>
    </location>
</feature>
<feature type="transmembrane region" description="Helical" evidence="4">
    <location>
        <begin position="590"/>
        <end position="612"/>
    </location>
</feature>
<feature type="transmembrane region" description="Helical" evidence="4">
    <location>
        <begin position="152"/>
        <end position="175"/>
    </location>
</feature>
<organism evidence="6 7">
    <name type="scientific">Arabidopsis thaliana x Arabidopsis arenosa</name>
    <dbReference type="NCBI Taxonomy" id="1240361"/>
    <lineage>
        <taxon>Eukaryota</taxon>
        <taxon>Viridiplantae</taxon>
        <taxon>Streptophyta</taxon>
        <taxon>Embryophyta</taxon>
        <taxon>Tracheophyta</taxon>
        <taxon>Spermatophyta</taxon>
        <taxon>Magnoliopsida</taxon>
        <taxon>eudicotyledons</taxon>
        <taxon>Gunneridae</taxon>
        <taxon>Pentapetalae</taxon>
        <taxon>rosids</taxon>
        <taxon>malvids</taxon>
        <taxon>Brassicales</taxon>
        <taxon>Brassicaceae</taxon>
        <taxon>Camelineae</taxon>
        <taxon>Arabidopsis</taxon>
    </lineage>
</organism>
<feature type="transmembrane region" description="Helical" evidence="4">
    <location>
        <begin position="765"/>
        <end position="788"/>
    </location>
</feature>
<feature type="transmembrane region" description="Helical" evidence="4">
    <location>
        <begin position="425"/>
        <end position="445"/>
    </location>
</feature>
<evidence type="ECO:0000256" key="1">
    <source>
        <dbReference type="ARBA" id="ARBA00022723"/>
    </source>
</evidence>
<keyword evidence="4" id="KW-0472">Membrane</keyword>
<keyword evidence="2" id="KW-0863">Zinc-finger</keyword>
<dbReference type="Proteomes" id="UP000694240">
    <property type="component" value="Chromosome 8"/>
</dbReference>
<evidence type="ECO:0000256" key="2">
    <source>
        <dbReference type="ARBA" id="ARBA00022771"/>
    </source>
</evidence>
<feature type="transmembrane region" description="Helical" evidence="4">
    <location>
        <begin position="898"/>
        <end position="916"/>
    </location>
</feature>
<feature type="transmembrane region" description="Helical" evidence="4">
    <location>
        <begin position="332"/>
        <end position="355"/>
    </location>
</feature>
<feature type="transmembrane region" description="Helical" evidence="4">
    <location>
        <begin position="517"/>
        <end position="539"/>
    </location>
</feature>
<evidence type="ECO:0000256" key="4">
    <source>
        <dbReference type="SAM" id="Phobius"/>
    </source>
</evidence>
<evidence type="ECO:0000256" key="3">
    <source>
        <dbReference type="ARBA" id="ARBA00022833"/>
    </source>
</evidence>
<sequence>MDVSPAITQIGDYDQKVPAEYSDNDEDEDVCRICRSPEEPGNPLRYPCLCRGSIKYVHQDCLRLWLNRRGYKKCEVCGRSYSIVPVYSENAPERLPCNEFLIGVLLRVARYMKLIVPWILLILFNTYCNSLYPLGREFAAEFQSGFWMSPKFASLCAGLLYILIILCVMTTLTTIRMEVGDLNVRRFPDGVPPENFVGDGLLQGVIGGVVKFLWKYMNILCDWYFHKLVYFLGPPRGLIHVPPNAPLHEFGVIRRLLFFMDDNAFAALAISVYVPFLFVLLPFSVGWIVLETVGGSYLSGNSPVILGYTMILSFSLAYLGILFTLDHYSFPAIVRWFTFGVHFITVKLPCLLWVFSVEACKNISVIEDAFVSCFKIDVLPRITACWLEFCTSRWIGFHFITVKLPCLLWGFSVKACKKLSFIKHAFVLCLKIGVLPWIIGWWLVICTSPLFGTTNSQRFEILSHFPGMMILRWCLGFCCLIIADSYRELIQEIIHKRAFWYLLDVTDPDYKITKLNLGYSLFVIAFHGVLLVILTHLPIKAITSISPSFFPLDLWVNHEKPFTGAYSIYFNLLRYGPQWLLKHTIPAMRLIVHNWIITVSAWLQLSDFMLVVPRGEDFHRTDQNVRPMMQPRRQYDDNPMFLLYSIAEGSVVIMDEYQNAEDDNQDQRNYRFLPRIALMLVLAALSLFLMSTAFMALPILAGRVFSDSLSFIMLRFGIKHDDLFAFWIGCYILRAIYVSTCFAFDHTRRGRTDLLLKYIWIRIRIGLFFSIWISVIPGLLGLLIDLMIIIPSRVPLNESPVYFLIQDWLIGVVLLNIWTFLTMLTPINWFATKAWRLKFERIRNVGINRLPSMWLLRDVIGSIINTLVTTLSIPYLLAKALFPLLGFSQSINLAVERCIWPALLALITVWFMAKLTRDLIIYLHQLVFNERYLVGERVDNLTEDPEQGIIIHGT</sequence>
<dbReference type="GO" id="GO:0008270">
    <property type="term" value="F:zinc ion binding"/>
    <property type="evidence" value="ECO:0007669"/>
    <property type="project" value="UniProtKB-KW"/>
</dbReference>
<dbReference type="CDD" id="cd16702">
    <property type="entry name" value="RING_CH-C4HC3_MARCH6"/>
    <property type="match status" value="1"/>
</dbReference>
<dbReference type="GO" id="GO:0005789">
    <property type="term" value="C:endoplasmic reticulum membrane"/>
    <property type="evidence" value="ECO:0007669"/>
    <property type="project" value="TreeGrafter"/>
</dbReference>
<feature type="transmembrane region" description="Helical" evidence="4">
    <location>
        <begin position="264"/>
        <end position="285"/>
    </location>
</feature>
<feature type="transmembrane region" description="Helical" evidence="4">
    <location>
        <begin position="114"/>
        <end position="132"/>
    </location>
</feature>
<keyword evidence="7" id="KW-1185">Reference proteome</keyword>
<name>A0A8T2AT03_9BRAS</name>
<dbReference type="PANTHER" id="PTHR13145">
    <property type="entry name" value="SSM4 PROTEIN"/>
    <property type="match status" value="1"/>
</dbReference>
<dbReference type="Pfam" id="PF12906">
    <property type="entry name" value="RINGv"/>
    <property type="match status" value="1"/>
</dbReference>
<dbReference type="GO" id="GO:0036503">
    <property type="term" value="P:ERAD pathway"/>
    <property type="evidence" value="ECO:0007669"/>
    <property type="project" value="TreeGrafter"/>
</dbReference>
<keyword evidence="1" id="KW-0479">Metal-binding</keyword>
<feature type="transmembrane region" description="Helical" evidence="4">
    <location>
        <begin position="676"/>
        <end position="704"/>
    </location>
</feature>
<dbReference type="InterPro" id="IPR056521">
    <property type="entry name" value="MARCHF6-like_C"/>
</dbReference>
<dbReference type="Pfam" id="PF23113">
    <property type="entry name" value="MARCHF6_C"/>
    <property type="match status" value="1"/>
</dbReference>
<dbReference type="EMBL" id="JAEFBK010000008">
    <property type="protein sequence ID" value="KAG7576312.1"/>
    <property type="molecule type" value="Genomic_DNA"/>
</dbReference>
<feature type="transmembrane region" description="Helical" evidence="4">
    <location>
        <begin position="859"/>
        <end position="878"/>
    </location>
</feature>
<feature type="transmembrane region" description="Helical" evidence="4">
    <location>
        <begin position="808"/>
        <end position="831"/>
    </location>
</feature>
<accession>A0A8T2AT03</accession>
<proteinExistence type="predicted"/>
<dbReference type="InterPro" id="IPR011016">
    <property type="entry name" value="Znf_RING-CH"/>
</dbReference>
<feature type="transmembrane region" description="Helical" evidence="4">
    <location>
        <begin position="724"/>
        <end position="744"/>
    </location>
</feature>
<keyword evidence="3" id="KW-0862">Zinc</keyword>
<dbReference type="PROSITE" id="PS51292">
    <property type="entry name" value="ZF_RING_CH"/>
    <property type="match status" value="1"/>
</dbReference>
<dbReference type="PANTHER" id="PTHR13145:SF7">
    <property type="entry name" value="RING-CH-TYPE DOMAIN-CONTAINING PROTEIN"/>
    <property type="match status" value="1"/>
</dbReference>
<keyword evidence="4" id="KW-0812">Transmembrane</keyword>
<feature type="transmembrane region" description="Helical" evidence="4">
    <location>
        <begin position="465"/>
        <end position="483"/>
    </location>
</feature>
<reference evidence="6 7" key="1">
    <citation type="submission" date="2020-12" db="EMBL/GenBank/DDBJ databases">
        <title>Concerted genomic and epigenomic changes stabilize Arabidopsis allopolyploids.</title>
        <authorList>
            <person name="Chen Z."/>
        </authorList>
    </citation>
    <scope>NUCLEOTIDE SEQUENCE [LARGE SCALE GENOMIC DNA]</scope>
    <source>
        <strain evidence="6">Allo738</strain>
        <tissue evidence="6">Leaf</tissue>
    </source>
</reference>
<protein>
    <submittedName>
        <fullName evidence="6">Zinc finger RING-CH-type</fullName>
    </submittedName>
</protein>
<gene>
    <name evidence="6" type="ORF">ISN45_Aa03g007130</name>
</gene>